<dbReference type="CDD" id="cd03293">
    <property type="entry name" value="ABC_NrtD_SsuB_transporters"/>
    <property type="match status" value="1"/>
</dbReference>
<keyword evidence="3" id="KW-1003">Cell membrane</keyword>
<evidence type="ECO:0000256" key="5">
    <source>
        <dbReference type="ARBA" id="ARBA00022840"/>
    </source>
</evidence>
<dbReference type="SMART" id="SM00382">
    <property type="entry name" value="AAA"/>
    <property type="match status" value="1"/>
</dbReference>
<dbReference type="InterPro" id="IPR003439">
    <property type="entry name" value="ABC_transporter-like_ATP-bd"/>
</dbReference>
<evidence type="ECO:0000256" key="7">
    <source>
        <dbReference type="ARBA" id="ARBA00023136"/>
    </source>
</evidence>
<accession>A0A2M9GTR7</accession>
<dbReference type="GO" id="GO:0016887">
    <property type="term" value="F:ATP hydrolysis activity"/>
    <property type="evidence" value="ECO:0007669"/>
    <property type="project" value="InterPro"/>
</dbReference>
<evidence type="ECO:0000256" key="2">
    <source>
        <dbReference type="ARBA" id="ARBA00022448"/>
    </source>
</evidence>
<reference evidence="9 10" key="1">
    <citation type="submission" date="2020-04" db="EMBL/GenBank/DDBJ databases">
        <authorList>
            <person name="De Canck E."/>
        </authorList>
    </citation>
    <scope>NUCLEOTIDE SEQUENCE [LARGE SCALE GENOMIC DNA]</scope>
    <source>
        <strain evidence="9 10">LMG 3328</strain>
    </source>
</reference>
<dbReference type="InterPro" id="IPR050166">
    <property type="entry name" value="ABC_transporter_ATP-bind"/>
</dbReference>
<evidence type="ECO:0000313" key="10">
    <source>
        <dbReference type="Proteomes" id="UP000494122"/>
    </source>
</evidence>
<evidence type="ECO:0000259" key="8">
    <source>
        <dbReference type="PROSITE" id="PS50893"/>
    </source>
</evidence>
<dbReference type="GO" id="GO:0005524">
    <property type="term" value="F:ATP binding"/>
    <property type="evidence" value="ECO:0007669"/>
    <property type="project" value="UniProtKB-KW"/>
</dbReference>
<dbReference type="PANTHER" id="PTHR42788:SF17">
    <property type="entry name" value="ALIPHATIC SULFONATES IMPORT ATP-BINDING PROTEIN SSUB"/>
    <property type="match status" value="1"/>
</dbReference>
<dbReference type="EMBL" id="CADILE010000003">
    <property type="protein sequence ID" value="CAB3843416.1"/>
    <property type="molecule type" value="Genomic_DNA"/>
</dbReference>
<dbReference type="Pfam" id="PF00005">
    <property type="entry name" value="ABC_tran"/>
    <property type="match status" value="1"/>
</dbReference>
<dbReference type="AlphaFoldDB" id="A0A2M9GTR7"/>
<dbReference type="InterPro" id="IPR003593">
    <property type="entry name" value="AAA+_ATPase"/>
</dbReference>
<keyword evidence="2" id="KW-0813">Transport</keyword>
<gene>
    <name evidence="9" type="primary">ssuB_1</name>
    <name evidence="9" type="ORF">LMG3328_01390</name>
</gene>
<name>A0A2M9GTR7_9BURK</name>
<organism evidence="9 10">
    <name type="scientific">Achromobacter ruhlandii</name>
    <dbReference type="NCBI Taxonomy" id="72557"/>
    <lineage>
        <taxon>Bacteria</taxon>
        <taxon>Pseudomonadati</taxon>
        <taxon>Pseudomonadota</taxon>
        <taxon>Betaproteobacteria</taxon>
        <taxon>Burkholderiales</taxon>
        <taxon>Alcaligenaceae</taxon>
        <taxon>Achromobacter</taxon>
    </lineage>
</organism>
<keyword evidence="9" id="KW-0378">Hydrolase</keyword>
<evidence type="ECO:0000256" key="4">
    <source>
        <dbReference type="ARBA" id="ARBA00022741"/>
    </source>
</evidence>
<dbReference type="PANTHER" id="PTHR42788">
    <property type="entry name" value="TAURINE IMPORT ATP-BINDING PROTEIN-RELATED"/>
    <property type="match status" value="1"/>
</dbReference>
<sequence length="301" mass="32696">MFVNPNEFELLQHLDVPGRADREPAADEVMPARAALRVTLRQLSKRYGERLVLKGLDLDIAPGEFVAVVGQSGCGKSTLLRLLAGLETPSAAQGGVPSRSPVLFDNFPQWSADSRVRMMFQDARLLPWKSVAQNVALGLPGQARAQAAEVLRQVGLGDRGGDWPAQLSGGQRQRVALARALVHRPGLLLLDEPLGALDALTRIGMQQLIEDIWRRDGFTAVLVTHDVGEAVALADRILVIDEGRVVLDERVELARPRSRGSAAFAALEARVLRVVMKQEAPAAGDRPLAPVIQIRHLRLAV</sequence>
<keyword evidence="5 9" id="KW-0067">ATP-binding</keyword>
<dbReference type="PROSITE" id="PS50893">
    <property type="entry name" value="ABC_TRANSPORTER_2"/>
    <property type="match status" value="1"/>
</dbReference>
<evidence type="ECO:0000313" key="9">
    <source>
        <dbReference type="EMBL" id="CAB3843416.1"/>
    </source>
</evidence>
<dbReference type="InterPro" id="IPR017871">
    <property type="entry name" value="ABC_transporter-like_CS"/>
</dbReference>
<evidence type="ECO:0000256" key="1">
    <source>
        <dbReference type="ARBA" id="ARBA00005417"/>
    </source>
</evidence>
<proteinExistence type="inferred from homology"/>
<protein>
    <submittedName>
        <fullName evidence="9">Aliphatic sulfonates import ATP-binding protein SsuB</fullName>
        <ecNumber evidence="9">3.6.3.-</ecNumber>
    </submittedName>
</protein>
<keyword evidence="4" id="KW-0547">Nucleotide-binding</keyword>
<evidence type="ECO:0000256" key="3">
    <source>
        <dbReference type="ARBA" id="ARBA00022475"/>
    </source>
</evidence>
<feature type="domain" description="ABC transporter" evidence="8">
    <location>
        <begin position="38"/>
        <end position="267"/>
    </location>
</feature>
<comment type="similarity">
    <text evidence="1">Belongs to the ABC transporter superfamily.</text>
</comment>
<evidence type="ECO:0000256" key="6">
    <source>
        <dbReference type="ARBA" id="ARBA00022967"/>
    </source>
</evidence>
<dbReference type="Gene3D" id="3.40.50.300">
    <property type="entry name" value="P-loop containing nucleotide triphosphate hydrolases"/>
    <property type="match status" value="1"/>
</dbReference>
<dbReference type="Proteomes" id="UP000494122">
    <property type="component" value="Unassembled WGS sequence"/>
</dbReference>
<dbReference type="InterPro" id="IPR027417">
    <property type="entry name" value="P-loop_NTPase"/>
</dbReference>
<dbReference type="PROSITE" id="PS00211">
    <property type="entry name" value="ABC_TRANSPORTER_1"/>
    <property type="match status" value="1"/>
</dbReference>
<dbReference type="RefSeq" id="WP_068951380.1">
    <property type="nucleotide sequence ID" value="NZ_CADILE010000003.1"/>
</dbReference>
<keyword evidence="6" id="KW-1278">Translocase</keyword>
<dbReference type="EC" id="3.6.3.-" evidence="9"/>
<keyword evidence="7" id="KW-0472">Membrane</keyword>
<dbReference type="SUPFAM" id="SSF52540">
    <property type="entry name" value="P-loop containing nucleoside triphosphate hydrolases"/>
    <property type="match status" value="1"/>
</dbReference>